<feature type="region of interest" description="Disordered" evidence="1">
    <location>
        <begin position="64"/>
        <end position="112"/>
    </location>
</feature>
<evidence type="ECO:0000313" key="3">
    <source>
        <dbReference type="Proteomes" id="UP001184614"/>
    </source>
</evidence>
<organism evidence="2 3">
    <name type="scientific">Brucella pseudogrignonensis</name>
    <dbReference type="NCBI Taxonomy" id="419475"/>
    <lineage>
        <taxon>Bacteria</taxon>
        <taxon>Pseudomonadati</taxon>
        <taxon>Pseudomonadota</taxon>
        <taxon>Alphaproteobacteria</taxon>
        <taxon>Hyphomicrobiales</taxon>
        <taxon>Brucellaceae</taxon>
        <taxon>Brucella/Ochrobactrum group</taxon>
        <taxon>Brucella</taxon>
    </lineage>
</organism>
<dbReference type="InterPro" id="IPR018759">
    <property type="entry name" value="BBP2_2"/>
</dbReference>
<dbReference type="EMBL" id="JAVDQT010000007">
    <property type="protein sequence ID" value="MDR6433772.1"/>
    <property type="molecule type" value="Genomic_DNA"/>
</dbReference>
<dbReference type="Pfam" id="PF10082">
    <property type="entry name" value="BBP2_2"/>
    <property type="match status" value="1"/>
</dbReference>
<reference evidence="2 3" key="1">
    <citation type="submission" date="2023-07" db="EMBL/GenBank/DDBJ databases">
        <title>Sorghum-associated microbial communities from plants grown in Nebraska, USA.</title>
        <authorList>
            <person name="Schachtman D."/>
        </authorList>
    </citation>
    <scope>NUCLEOTIDE SEQUENCE [LARGE SCALE GENOMIC DNA]</scope>
    <source>
        <strain evidence="2 3">DS1730</strain>
    </source>
</reference>
<accession>A0ABU1MCJ0</accession>
<protein>
    <recommendedName>
        <fullName evidence="4">Outer membrane beta-barrel protein</fullName>
    </recommendedName>
</protein>
<keyword evidence="3" id="KW-1185">Reference proteome</keyword>
<comment type="caution">
    <text evidence="2">The sequence shown here is derived from an EMBL/GenBank/DDBJ whole genome shotgun (WGS) entry which is preliminary data.</text>
</comment>
<dbReference type="Proteomes" id="UP001184614">
    <property type="component" value="Unassembled WGS sequence"/>
</dbReference>
<name>A0ABU1MCJ0_9HYPH</name>
<proteinExistence type="predicted"/>
<evidence type="ECO:0000313" key="2">
    <source>
        <dbReference type="EMBL" id="MDR6433772.1"/>
    </source>
</evidence>
<evidence type="ECO:0008006" key="4">
    <source>
        <dbReference type="Google" id="ProtNLM"/>
    </source>
</evidence>
<evidence type="ECO:0000256" key="1">
    <source>
        <dbReference type="SAM" id="MobiDB-lite"/>
    </source>
</evidence>
<gene>
    <name evidence="2" type="ORF">J2782_003518</name>
</gene>
<sequence>MSVYRSSTTLQRFEHNMLFAKSTPGGSPPFALRLRCLLLASCALAISGSAAFSQEVRLRGTLDDDTLPVTSTDQTTNRDADAFDPNAPVTDEFADDSYTPPSEPQPAETVQVAPVNDEEPRRFLTTDNMPVGAVTIEEQDSTGRARRENLPAIAEQGRRITQEADPFAPLGIRTGNFVLRPSLEQGIRATTNGDNSSTGSSAVLSETTLRLKAESDWARHQATLDASGTLSKSISGQDVSEPRVEVQGNLRFDLSDQTTVNAGAGYKLRRESASSPNGVTDALKRPLVHTINGSLGIERDTGLVFGRATGRIEHDSYGDAELSSGGIVSQKDRDNTYASITLRGGFTISPALKPFIEAELGKRMFDERVDSNGYERSGSQYALRAGLMFDRGEKFNGELSAGYMRANSDDSRLADISGPSLAAAINWSPLRGTDVQLYARTMVDTSTTPGVAGALLHFASLEVTRRVRSDLSLNGKLDLNVRDSKDGTGTDYTIGAQIGATYWINRFVGIDARLRHEFQTSQISYREYHANSIYVGMKVQR</sequence>